<feature type="compositionally biased region" description="Low complexity" evidence="2">
    <location>
        <begin position="711"/>
        <end position="725"/>
    </location>
</feature>
<dbReference type="AlphaFoldDB" id="A0AAV9NUL5"/>
<feature type="compositionally biased region" description="Basic and acidic residues" evidence="2">
    <location>
        <begin position="845"/>
        <end position="858"/>
    </location>
</feature>
<evidence type="ECO:0000259" key="3">
    <source>
        <dbReference type="Pfam" id="PF20411"/>
    </source>
</evidence>
<accession>A0AAV9NUL5</accession>
<feature type="region of interest" description="Disordered" evidence="2">
    <location>
        <begin position="643"/>
        <end position="785"/>
    </location>
</feature>
<name>A0AAV9NUL5_9PEZI</name>
<evidence type="ECO:0000256" key="1">
    <source>
        <dbReference type="SAM" id="Coils"/>
    </source>
</evidence>
<protein>
    <recommendedName>
        <fullName evidence="3">DUF6697 domain-containing protein</fullName>
    </recommendedName>
</protein>
<feature type="compositionally biased region" description="Basic and acidic residues" evidence="2">
    <location>
        <begin position="301"/>
        <end position="312"/>
    </location>
</feature>
<dbReference type="GeneID" id="89932117"/>
<dbReference type="InterPro" id="IPR046520">
    <property type="entry name" value="DUF6697"/>
</dbReference>
<feature type="compositionally biased region" description="Low complexity" evidence="2">
    <location>
        <begin position="745"/>
        <end position="759"/>
    </location>
</feature>
<keyword evidence="5" id="KW-1185">Reference proteome</keyword>
<reference evidence="4 5" key="1">
    <citation type="submission" date="2023-08" db="EMBL/GenBank/DDBJ databases">
        <title>Black Yeasts Isolated from many extreme environments.</title>
        <authorList>
            <person name="Coleine C."/>
            <person name="Stajich J.E."/>
            <person name="Selbmann L."/>
        </authorList>
    </citation>
    <scope>NUCLEOTIDE SEQUENCE [LARGE SCALE GENOMIC DNA]</scope>
    <source>
        <strain evidence="4 5">CCFEE 5935</strain>
    </source>
</reference>
<comment type="caution">
    <text evidence="4">The sequence shown here is derived from an EMBL/GenBank/DDBJ whole genome shotgun (WGS) entry which is preliminary data.</text>
</comment>
<feature type="domain" description="DUF6697" evidence="3">
    <location>
        <begin position="391"/>
        <end position="627"/>
    </location>
</feature>
<sequence>MAYPHHSLSHSQWASNDPSDFPHRPRSHHRNHNQAPPHAHHNYHLNPSTPSFQPHNMAMQPYRNGPNVPTAIPTPPYSGEKENISTDELCQVKNFVIHNHFDHTKDITTLERQTKDNCETIEAVKTIAANDIRALQDEIDQLRKEVKGGQQQAGALSRTSWAEENGQQLKDATKDFSKEGIAEAYLNEANDFENAASKLREQAKQFGAVVAVDSPMGTRGVKMLAVGNSISAGEGVGKADFACCGKCFEAVENMLEHVKDAHAFLPNTNEHPVMVQQLDNRKTFSDAEDTPTHMPARRTKATKDNTAEEVSKLVHSSRPNAATKFDDWHNEPNAAKSESSDDGRTLYKAYQAVSVTASHPPPQSSWLPLAVRNMGPSIPVPATSLTLQPYTHDFLTHNLGGTQYSPGFHFISGPSELPSKSYWLLDAAHEPFLPSRPGEHGAKLTAFFNSGIHESGEAPGEENFLHVPVFVMREGGDGYEYFGNYSQTRFSDKLDLERVMESVPEHVRRFWAEQLADPGRPAWVTETLMEHFWPKPAYPGPIPSDAAAQSEATDAKKESAREKRLRRSLDAYALELKGWKKEAELKVALLTPEALMKAFGKADADEEPGLRLWWEYLECVEWDEGFVGFLEGLRRNPGLQGTLAGRKSSPGSGAGVQKARPAVGGKVVKPGVNGVETVKPAAAPSSAPVKDAANTFKPTDRKTPSQVRAMAASASATPKPATSKTHTSGHKPWEQKPPVVVTPSHATKPAHATKTPTPTLLDAWSEARPPSPGPAPAPAANGTGDLDLAKRMQHSFTKAKPGRGKTGFGFRGGEGERYVAPHMRVRSGDFKGDGGQEGGAEDGDGGVKGKGEEKEEKGGWGMSDEEMARQMRTGEFFKGVW</sequence>
<dbReference type="Proteomes" id="UP001337655">
    <property type="component" value="Unassembled WGS sequence"/>
</dbReference>
<dbReference type="Pfam" id="PF20411">
    <property type="entry name" value="DUF6697"/>
    <property type="match status" value="1"/>
</dbReference>
<organism evidence="4 5">
    <name type="scientific">Saxophila tyrrhenica</name>
    <dbReference type="NCBI Taxonomy" id="1690608"/>
    <lineage>
        <taxon>Eukaryota</taxon>
        <taxon>Fungi</taxon>
        <taxon>Dikarya</taxon>
        <taxon>Ascomycota</taxon>
        <taxon>Pezizomycotina</taxon>
        <taxon>Dothideomycetes</taxon>
        <taxon>Dothideomycetidae</taxon>
        <taxon>Mycosphaerellales</taxon>
        <taxon>Extremaceae</taxon>
        <taxon>Saxophila</taxon>
    </lineage>
</organism>
<dbReference type="EMBL" id="JAVRRT010000027">
    <property type="protein sequence ID" value="KAK5163206.1"/>
    <property type="molecule type" value="Genomic_DNA"/>
</dbReference>
<dbReference type="RefSeq" id="XP_064653731.1">
    <property type="nucleotide sequence ID" value="XM_064808009.1"/>
</dbReference>
<feature type="coiled-coil region" evidence="1">
    <location>
        <begin position="125"/>
        <end position="152"/>
    </location>
</feature>
<evidence type="ECO:0000313" key="5">
    <source>
        <dbReference type="Proteomes" id="UP001337655"/>
    </source>
</evidence>
<feature type="region of interest" description="Disordered" evidence="2">
    <location>
        <begin position="1"/>
        <end position="81"/>
    </location>
</feature>
<feature type="compositionally biased region" description="Low complexity" evidence="2">
    <location>
        <begin position="663"/>
        <end position="693"/>
    </location>
</feature>
<feature type="compositionally biased region" description="Basic residues" evidence="2">
    <location>
        <begin position="24"/>
        <end position="43"/>
    </location>
</feature>
<feature type="region of interest" description="Disordered" evidence="2">
    <location>
        <begin position="828"/>
        <end position="881"/>
    </location>
</feature>
<feature type="region of interest" description="Disordered" evidence="2">
    <location>
        <begin position="285"/>
        <end position="342"/>
    </location>
</feature>
<gene>
    <name evidence="4" type="ORF">LTR77_010792</name>
</gene>
<feature type="compositionally biased region" description="Polar residues" evidence="2">
    <location>
        <begin position="45"/>
        <end position="54"/>
    </location>
</feature>
<evidence type="ECO:0000313" key="4">
    <source>
        <dbReference type="EMBL" id="KAK5163206.1"/>
    </source>
</evidence>
<keyword evidence="1" id="KW-0175">Coiled coil</keyword>
<proteinExistence type="predicted"/>
<feature type="compositionally biased region" description="Polar residues" evidence="2">
    <location>
        <begin position="9"/>
        <end position="18"/>
    </location>
</feature>
<evidence type="ECO:0000256" key="2">
    <source>
        <dbReference type="SAM" id="MobiDB-lite"/>
    </source>
</evidence>